<feature type="compositionally biased region" description="Basic and acidic residues" evidence="1">
    <location>
        <begin position="136"/>
        <end position="147"/>
    </location>
</feature>
<sequence>MMTSASPKRFFLAGDHQPQPQADEDRAGHAVHPLAGARRAIDPRAHRAGKIAQQSKQQHRLRREQHAQLSGLPGRVTARRHHKLRQERQEEQHHLRIDHVGEQPLGEQFAQAFIRQGGAVDARPATAAQGADAEPDQIRAAEQLERAKRQRRGLDQGADAERRQQRVTQAAQRAAETERHALAAPARHADAEHHQVVRAGRNGDQQRGAEKADELFW</sequence>
<feature type="region of interest" description="Disordered" evidence="1">
    <location>
        <begin position="116"/>
        <end position="217"/>
    </location>
</feature>
<keyword evidence="3" id="KW-1185">Reference proteome</keyword>
<dbReference type="EMBL" id="EQ977903">
    <property type="protein sequence ID" value="EEF26205.1"/>
    <property type="molecule type" value="Genomic_DNA"/>
</dbReference>
<dbReference type="Proteomes" id="UP000008311">
    <property type="component" value="Unassembled WGS sequence"/>
</dbReference>
<feature type="region of interest" description="Disordered" evidence="1">
    <location>
        <begin position="40"/>
        <end position="94"/>
    </location>
</feature>
<name>B9TD59_RICCO</name>
<feature type="compositionally biased region" description="Basic and acidic residues" evidence="1">
    <location>
        <begin position="175"/>
        <end position="195"/>
    </location>
</feature>
<organism evidence="2 3">
    <name type="scientific">Ricinus communis</name>
    <name type="common">Castor bean</name>
    <dbReference type="NCBI Taxonomy" id="3988"/>
    <lineage>
        <taxon>Eukaryota</taxon>
        <taxon>Viridiplantae</taxon>
        <taxon>Streptophyta</taxon>
        <taxon>Embryophyta</taxon>
        <taxon>Tracheophyta</taxon>
        <taxon>Spermatophyta</taxon>
        <taxon>Magnoliopsida</taxon>
        <taxon>eudicotyledons</taxon>
        <taxon>Gunneridae</taxon>
        <taxon>Pentapetalae</taxon>
        <taxon>rosids</taxon>
        <taxon>fabids</taxon>
        <taxon>Malpighiales</taxon>
        <taxon>Euphorbiaceae</taxon>
        <taxon>Acalyphoideae</taxon>
        <taxon>Acalypheae</taxon>
        <taxon>Ricinus</taxon>
    </lineage>
</organism>
<feature type="region of interest" description="Disordered" evidence="1">
    <location>
        <begin position="1"/>
        <end position="28"/>
    </location>
</feature>
<evidence type="ECO:0000313" key="3">
    <source>
        <dbReference type="Proteomes" id="UP000008311"/>
    </source>
</evidence>
<proteinExistence type="predicted"/>
<gene>
    <name evidence="2" type="ORF">RCOM_1901420</name>
</gene>
<evidence type="ECO:0000313" key="2">
    <source>
        <dbReference type="EMBL" id="EEF26205.1"/>
    </source>
</evidence>
<reference evidence="3" key="1">
    <citation type="journal article" date="2010" name="Nat. Biotechnol.">
        <title>Draft genome sequence of the oilseed species Ricinus communis.</title>
        <authorList>
            <person name="Chan A.P."/>
            <person name="Crabtree J."/>
            <person name="Zhao Q."/>
            <person name="Lorenzi H."/>
            <person name="Orvis J."/>
            <person name="Puiu D."/>
            <person name="Melake-Berhan A."/>
            <person name="Jones K.M."/>
            <person name="Redman J."/>
            <person name="Chen G."/>
            <person name="Cahoon E.B."/>
            <person name="Gedil M."/>
            <person name="Stanke M."/>
            <person name="Haas B.J."/>
            <person name="Wortman J.R."/>
            <person name="Fraser-Liggett C.M."/>
            <person name="Ravel J."/>
            <person name="Rabinowicz P.D."/>
        </authorList>
    </citation>
    <scope>NUCLEOTIDE SEQUENCE [LARGE SCALE GENOMIC DNA]</scope>
    <source>
        <strain evidence="3">cv. Hale</strain>
    </source>
</reference>
<accession>B9TD59</accession>
<dbReference type="InParanoid" id="B9TD59"/>
<feature type="compositionally biased region" description="Basic and acidic residues" evidence="1">
    <location>
        <begin position="207"/>
        <end position="217"/>
    </location>
</feature>
<dbReference type="AlphaFoldDB" id="B9TD59"/>
<protein>
    <submittedName>
        <fullName evidence="2">Uncharacterized protein</fullName>
    </submittedName>
</protein>
<evidence type="ECO:0000256" key="1">
    <source>
        <dbReference type="SAM" id="MobiDB-lite"/>
    </source>
</evidence>